<dbReference type="EMBL" id="CH916510">
    <property type="protein sequence ID" value="EDV94248.1"/>
    <property type="molecule type" value="Genomic_DNA"/>
</dbReference>
<dbReference type="AlphaFoldDB" id="B4K0R9"/>
<evidence type="ECO:0000313" key="1">
    <source>
        <dbReference type="EMBL" id="EDV94248.1"/>
    </source>
</evidence>
<proteinExistence type="predicted"/>
<gene>
    <name evidence="1" type="primary">Dgri\GH25255</name>
    <name evidence="1" type="ORF">Dgri_GH25255</name>
</gene>
<dbReference type="SMR" id="B4K0R9"/>
<sequence>MVFRTKDDGSAAGKKKVRLVAKGYAQRPGEYYFDNQNAQKLVTGCGFHPRTKHIDVRHHFIKQKYLSGEIEEEYEYMQTEQMPADVLTKEFLTRDCVPILVHTKGSAVSMVIVSAYFAWDAPCPPPEVKKLVEYCRKEKMPVRIGCDANAHHTIWGSSDINLADECLTDFSTPGKPTGKGTSRP</sequence>
<accession>B4K0R9</accession>
<dbReference type="eggNOG" id="KOG0017">
    <property type="taxonomic scope" value="Eukaryota"/>
</dbReference>
<dbReference type="CDD" id="cd09272">
    <property type="entry name" value="RNase_HI_RT_Ty1"/>
    <property type="match status" value="1"/>
</dbReference>
<organism evidence="2">
    <name type="scientific">Drosophila grimshawi</name>
    <name type="common">Hawaiian fruit fly</name>
    <name type="synonym">Idiomyia grimshawi</name>
    <dbReference type="NCBI Taxonomy" id="7222"/>
    <lineage>
        <taxon>Eukaryota</taxon>
        <taxon>Metazoa</taxon>
        <taxon>Ecdysozoa</taxon>
        <taxon>Arthropoda</taxon>
        <taxon>Hexapoda</taxon>
        <taxon>Insecta</taxon>
        <taxon>Pterygota</taxon>
        <taxon>Neoptera</taxon>
        <taxon>Endopterygota</taxon>
        <taxon>Diptera</taxon>
        <taxon>Brachycera</taxon>
        <taxon>Muscomorpha</taxon>
        <taxon>Ephydroidea</taxon>
        <taxon>Drosophilidae</taxon>
        <taxon>Drosophila</taxon>
        <taxon>Hawaiian Drosophila</taxon>
    </lineage>
</organism>
<protein>
    <submittedName>
        <fullName evidence="1">GH25255</fullName>
    </submittedName>
</protein>
<dbReference type="SUPFAM" id="SSF56219">
    <property type="entry name" value="DNase I-like"/>
    <property type="match status" value="1"/>
</dbReference>
<dbReference type="InterPro" id="IPR036691">
    <property type="entry name" value="Endo/exonu/phosph_ase_sf"/>
</dbReference>
<evidence type="ECO:0000313" key="2">
    <source>
        <dbReference type="Proteomes" id="UP000001070"/>
    </source>
</evidence>
<reference evidence="1 2" key="1">
    <citation type="journal article" date="2007" name="Nature">
        <title>Evolution of genes and genomes on the Drosophila phylogeny.</title>
        <authorList>
            <consortium name="Drosophila 12 Genomes Consortium"/>
            <person name="Clark A.G."/>
            <person name="Eisen M.B."/>
            <person name="Smith D.R."/>
            <person name="Bergman C.M."/>
            <person name="Oliver B."/>
            <person name="Markow T.A."/>
            <person name="Kaufman T.C."/>
            <person name="Kellis M."/>
            <person name="Gelbart W."/>
            <person name="Iyer V.N."/>
            <person name="Pollard D.A."/>
            <person name="Sackton T.B."/>
            <person name="Larracuente A.M."/>
            <person name="Singh N.D."/>
            <person name="Abad J.P."/>
            <person name="Abt D.N."/>
            <person name="Adryan B."/>
            <person name="Aguade M."/>
            <person name="Akashi H."/>
            <person name="Anderson W.W."/>
            <person name="Aquadro C.F."/>
            <person name="Ardell D.H."/>
            <person name="Arguello R."/>
            <person name="Artieri C.G."/>
            <person name="Barbash D.A."/>
            <person name="Barker D."/>
            <person name="Barsanti P."/>
            <person name="Batterham P."/>
            <person name="Batzoglou S."/>
            <person name="Begun D."/>
            <person name="Bhutkar A."/>
            <person name="Blanco E."/>
            <person name="Bosak S.A."/>
            <person name="Bradley R.K."/>
            <person name="Brand A.D."/>
            <person name="Brent M.R."/>
            <person name="Brooks A.N."/>
            <person name="Brown R.H."/>
            <person name="Butlin R.K."/>
            <person name="Caggese C."/>
            <person name="Calvi B.R."/>
            <person name="Bernardo de Carvalho A."/>
            <person name="Caspi A."/>
            <person name="Castrezana S."/>
            <person name="Celniker S.E."/>
            <person name="Chang J.L."/>
            <person name="Chapple C."/>
            <person name="Chatterji S."/>
            <person name="Chinwalla A."/>
            <person name="Civetta A."/>
            <person name="Clifton S.W."/>
            <person name="Comeron J.M."/>
            <person name="Costello J.C."/>
            <person name="Coyne J.A."/>
            <person name="Daub J."/>
            <person name="David R.G."/>
            <person name="Delcher A.L."/>
            <person name="Delehaunty K."/>
            <person name="Do C.B."/>
            <person name="Ebling H."/>
            <person name="Edwards K."/>
            <person name="Eickbush T."/>
            <person name="Evans J.D."/>
            <person name="Filipski A."/>
            <person name="Findeiss S."/>
            <person name="Freyhult E."/>
            <person name="Fulton L."/>
            <person name="Fulton R."/>
            <person name="Garcia A.C."/>
            <person name="Gardiner A."/>
            <person name="Garfield D.A."/>
            <person name="Garvin B.E."/>
            <person name="Gibson G."/>
            <person name="Gilbert D."/>
            <person name="Gnerre S."/>
            <person name="Godfrey J."/>
            <person name="Good R."/>
            <person name="Gotea V."/>
            <person name="Gravely B."/>
            <person name="Greenberg A.J."/>
            <person name="Griffiths-Jones S."/>
            <person name="Gross S."/>
            <person name="Guigo R."/>
            <person name="Gustafson E.A."/>
            <person name="Haerty W."/>
            <person name="Hahn M.W."/>
            <person name="Halligan D.L."/>
            <person name="Halpern A.L."/>
            <person name="Halter G.M."/>
            <person name="Han M.V."/>
            <person name="Heger A."/>
            <person name="Hillier L."/>
            <person name="Hinrichs A.S."/>
            <person name="Holmes I."/>
            <person name="Hoskins R.A."/>
            <person name="Hubisz M.J."/>
            <person name="Hultmark D."/>
            <person name="Huntley M.A."/>
            <person name="Jaffe D.B."/>
            <person name="Jagadeeshan S."/>
            <person name="Jeck W.R."/>
            <person name="Johnson J."/>
            <person name="Jones C.D."/>
            <person name="Jordan W.C."/>
            <person name="Karpen G.H."/>
            <person name="Kataoka E."/>
            <person name="Keightley P.D."/>
            <person name="Kheradpour P."/>
            <person name="Kirkness E.F."/>
            <person name="Koerich L.B."/>
            <person name="Kristiansen K."/>
            <person name="Kudrna D."/>
            <person name="Kulathinal R.J."/>
            <person name="Kumar S."/>
            <person name="Kwok R."/>
            <person name="Lander E."/>
            <person name="Langley C.H."/>
            <person name="Lapoint R."/>
            <person name="Lazzaro B.P."/>
            <person name="Lee S.J."/>
            <person name="Levesque L."/>
            <person name="Li R."/>
            <person name="Lin C.F."/>
            <person name="Lin M.F."/>
            <person name="Lindblad-Toh K."/>
            <person name="Llopart A."/>
            <person name="Long M."/>
            <person name="Low L."/>
            <person name="Lozovsky E."/>
            <person name="Lu J."/>
            <person name="Luo M."/>
            <person name="Machado C.A."/>
            <person name="Makalowski W."/>
            <person name="Marzo M."/>
            <person name="Matsuda M."/>
            <person name="Matzkin L."/>
            <person name="McAllister B."/>
            <person name="McBride C.S."/>
            <person name="McKernan B."/>
            <person name="McKernan K."/>
            <person name="Mendez-Lago M."/>
            <person name="Minx P."/>
            <person name="Mollenhauer M.U."/>
            <person name="Montooth K."/>
            <person name="Mount S.M."/>
            <person name="Mu X."/>
            <person name="Myers E."/>
            <person name="Negre B."/>
            <person name="Newfeld S."/>
            <person name="Nielsen R."/>
            <person name="Noor M.A."/>
            <person name="O'Grady P."/>
            <person name="Pachter L."/>
            <person name="Papaceit M."/>
            <person name="Parisi M.J."/>
            <person name="Parisi M."/>
            <person name="Parts L."/>
            <person name="Pedersen J.S."/>
            <person name="Pesole G."/>
            <person name="Phillippy A.M."/>
            <person name="Ponting C.P."/>
            <person name="Pop M."/>
            <person name="Porcelli D."/>
            <person name="Powell J.R."/>
            <person name="Prohaska S."/>
            <person name="Pruitt K."/>
            <person name="Puig M."/>
            <person name="Quesneville H."/>
            <person name="Ram K.R."/>
            <person name="Rand D."/>
            <person name="Rasmussen M.D."/>
            <person name="Reed L.K."/>
            <person name="Reenan R."/>
            <person name="Reily A."/>
            <person name="Remington K.A."/>
            <person name="Rieger T.T."/>
            <person name="Ritchie M.G."/>
            <person name="Robin C."/>
            <person name="Rogers Y.H."/>
            <person name="Rohde C."/>
            <person name="Rozas J."/>
            <person name="Rubenfield M.J."/>
            <person name="Ruiz A."/>
            <person name="Russo S."/>
            <person name="Salzberg S.L."/>
            <person name="Sanchez-Gracia A."/>
            <person name="Saranga D.J."/>
            <person name="Sato H."/>
            <person name="Schaeffer S.W."/>
            <person name="Schatz M.C."/>
            <person name="Schlenke T."/>
            <person name="Schwartz R."/>
            <person name="Segarra C."/>
            <person name="Singh R.S."/>
            <person name="Sirot L."/>
            <person name="Sirota M."/>
            <person name="Sisneros N.B."/>
            <person name="Smith C.D."/>
            <person name="Smith T.F."/>
            <person name="Spieth J."/>
            <person name="Stage D.E."/>
            <person name="Stark A."/>
            <person name="Stephan W."/>
            <person name="Strausberg R.L."/>
            <person name="Strempel S."/>
            <person name="Sturgill D."/>
            <person name="Sutton G."/>
            <person name="Sutton G.G."/>
            <person name="Tao W."/>
            <person name="Teichmann S."/>
            <person name="Tobari Y.N."/>
            <person name="Tomimura Y."/>
            <person name="Tsolas J.M."/>
            <person name="Valente V.L."/>
            <person name="Venter E."/>
            <person name="Venter J.C."/>
            <person name="Vicario S."/>
            <person name="Vieira F.G."/>
            <person name="Vilella A.J."/>
            <person name="Villasante A."/>
            <person name="Walenz B."/>
            <person name="Wang J."/>
            <person name="Wasserman M."/>
            <person name="Watts T."/>
            <person name="Wilson D."/>
            <person name="Wilson R.K."/>
            <person name="Wing R.A."/>
            <person name="Wolfner M.F."/>
            <person name="Wong A."/>
            <person name="Wong G.K."/>
            <person name="Wu C.I."/>
            <person name="Wu G."/>
            <person name="Yamamoto D."/>
            <person name="Yang H.P."/>
            <person name="Yang S.P."/>
            <person name="Yorke J.A."/>
            <person name="Yoshida K."/>
            <person name="Zdobnov E."/>
            <person name="Zhang P."/>
            <person name="Zhang Y."/>
            <person name="Zimin A.V."/>
            <person name="Baldwin J."/>
            <person name="Abdouelleil A."/>
            <person name="Abdulkadir J."/>
            <person name="Abebe A."/>
            <person name="Abera B."/>
            <person name="Abreu J."/>
            <person name="Acer S.C."/>
            <person name="Aftuck L."/>
            <person name="Alexander A."/>
            <person name="An P."/>
            <person name="Anderson E."/>
            <person name="Anderson S."/>
            <person name="Arachi H."/>
            <person name="Azer M."/>
            <person name="Bachantsang P."/>
            <person name="Barry A."/>
            <person name="Bayul T."/>
            <person name="Berlin A."/>
            <person name="Bessette D."/>
            <person name="Bloom T."/>
            <person name="Blye J."/>
            <person name="Boguslavskiy L."/>
            <person name="Bonnet C."/>
            <person name="Boukhgalter B."/>
            <person name="Bourzgui I."/>
            <person name="Brown A."/>
            <person name="Cahill P."/>
            <person name="Channer S."/>
            <person name="Cheshatsang Y."/>
            <person name="Chuda L."/>
            <person name="Citroen M."/>
            <person name="Collymore A."/>
            <person name="Cooke P."/>
            <person name="Costello M."/>
            <person name="D'Aco K."/>
            <person name="Daza R."/>
            <person name="De Haan G."/>
            <person name="DeGray S."/>
            <person name="DeMaso C."/>
            <person name="Dhargay N."/>
            <person name="Dooley K."/>
            <person name="Dooley E."/>
            <person name="Doricent M."/>
            <person name="Dorje P."/>
            <person name="Dorjee K."/>
            <person name="Dupes A."/>
            <person name="Elong R."/>
            <person name="Falk J."/>
            <person name="Farina A."/>
            <person name="Faro S."/>
            <person name="Ferguson D."/>
            <person name="Fisher S."/>
            <person name="Foley C.D."/>
            <person name="Franke A."/>
            <person name="Friedrich D."/>
            <person name="Gadbois L."/>
            <person name="Gearin G."/>
            <person name="Gearin C.R."/>
            <person name="Giannoukos G."/>
            <person name="Goode T."/>
            <person name="Graham J."/>
            <person name="Grandbois E."/>
            <person name="Grewal S."/>
            <person name="Gyaltsen K."/>
            <person name="Hafez N."/>
            <person name="Hagos B."/>
            <person name="Hall J."/>
            <person name="Henson C."/>
            <person name="Hollinger A."/>
            <person name="Honan T."/>
            <person name="Huard M.D."/>
            <person name="Hughes L."/>
            <person name="Hurhula B."/>
            <person name="Husby M.E."/>
            <person name="Kamat A."/>
            <person name="Kanga B."/>
            <person name="Kashin S."/>
            <person name="Khazanovich D."/>
            <person name="Kisner P."/>
            <person name="Lance K."/>
            <person name="Lara M."/>
            <person name="Lee W."/>
            <person name="Lennon N."/>
            <person name="Letendre F."/>
            <person name="LeVine R."/>
            <person name="Lipovsky A."/>
            <person name="Liu X."/>
            <person name="Liu J."/>
            <person name="Liu S."/>
            <person name="Lokyitsang T."/>
            <person name="Lokyitsang Y."/>
            <person name="Lubonja R."/>
            <person name="Lui A."/>
            <person name="MacDonald P."/>
            <person name="Magnisalis V."/>
            <person name="Maru K."/>
            <person name="Matthews C."/>
            <person name="McCusker W."/>
            <person name="McDonough S."/>
            <person name="Mehta T."/>
            <person name="Meldrim J."/>
            <person name="Meneus L."/>
            <person name="Mihai O."/>
            <person name="Mihalev A."/>
            <person name="Mihova T."/>
            <person name="Mittelman R."/>
            <person name="Mlenga V."/>
            <person name="Montmayeur A."/>
            <person name="Mulrain L."/>
            <person name="Navidi A."/>
            <person name="Naylor J."/>
            <person name="Negash T."/>
            <person name="Nguyen T."/>
            <person name="Nguyen N."/>
            <person name="Nicol R."/>
            <person name="Norbu C."/>
            <person name="Norbu N."/>
            <person name="Novod N."/>
            <person name="O'Neill B."/>
            <person name="Osman S."/>
            <person name="Markiewicz E."/>
            <person name="Oyono O.L."/>
            <person name="Patti C."/>
            <person name="Phunkhang P."/>
            <person name="Pierre F."/>
            <person name="Priest M."/>
            <person name="Raghuraman S."/>
            <person name="Rege F."/>
            <person name="Reyes R."/>
            <person name="Rise C."/>
            <person name="Rogov P."/>
            <person name="Ross K."/>
            <person name="Ryan E."/>
            <person name="Settipalli S."/>
            <person name="Shea T."/>
            <person name="Sherpa N."/>
            <person name="Shi L."/>
            <person name="Shih D."/>
            <person name="Sparrow T."/>
            <person name="Spaulding J."/>
            <person name="Stalker J."/>
            <person name="Stange-Thomann N."/>
            <person name="Stavropoulos S."/>
            <person name="Stone C."/>
            <person name="Strader C."/>
            <person name="Tesfaye S."/>
            <person name="Thomson T."/>
            <person name="Thoulutsang Y."/>
            <person name="Thoulutsang D."/>
            <person name="Topham K."/>
            <person name="Topping I."/>
            <person name="Tsamla T."/>
            <person name="Vassiliev H."/>
            <person name="Vo A."/>
            <person name="Wangchuk T."/>
            <person name="Wangdi T."/>
            <person name="Weiand M."/>
            <person name="Wilkinson J."/>
            <person name="Wilson A."/>
            <person name="Yadav S."/>
            <person name="Young G."/>
            <person name="Yu Q."/>
            <person name="Zembek L."/>
            <person name="Zhong D."/>
            <person name="Zimmer A."/>
            <person name="Zwirko Z."/>
            <person name="Jaffe D.B."/>
            <person name="Alvarez P."/>
            <person name="Brockman W."/>
            <person name="Butler J."/>
            <person name="Chin C."/>
            <person name="Gnerre S."/>
            <person name="Grabherr M."/>
            <person name="Kleber M."/>
            <person name="Mauceli E."/>
            <person name="MacCallum I."/>
        </authorList>
    </citation>
    <scope>NUCLEOTIDE SEQUENCE [LARGE SCALE GENOMIC DNA]</scope>
    <source>
        <strain evidence="2">Tucson 15287-2541.00</strain>
    </source>
</reference>
<dbReference type="OrthoDB" id="430476at2759"/>
<dbReference type="HOGENOM" id="CLU_1469696_0_0_1"/>
<dbReference type="Gene3D" id="3.60.10.10">
    <property type="entry name" value="Endonuclease/exonuclease/phosphatase"/>
    <property type="match status" value="1"/>
</dbReference>
<dbReference type="Proteomes" id="UP000001070">
    <property type="component" value="Unassembled WGS sequence"/>
</dbReference>
<keyword evidence="2" id="KW-1185">Reference proteome</keyword>
<dbReference type="InParanoid" id="B4K0R9"/>
<name>B4K0R9_DROGR</name>